<sequence>MQTTPKTTQKRILSVVMSAAMTFTMLPSTVFTAGASPAENAPATTGTNDQYYFFAQPGDIDLKETESGLATAAVSFDFVKAELISTDGNTYSRIYESGEDPRIVNFAVYPNMADKELKIRVFYSETGYIETDIFTVNAYIVTYNPLQVTLSNTDHKGTAVFETNFEPKFAEVYFSGGAYIRDAVVEGNKVTVPLTENEEEQSLEVHIYYGTYATDYITSYVSVLKPFVPEFDSYILNTVIPEGEHETTVCGELDFGCDKFEVYCGDEVIYTSPEDTEFDWKILAPISEEYIGKELFMRAYILIEKDEPYVVVDSEPFHVVKASSEHHFIKQPNDMDITKDGITKLSWAVDFSPLETAIIWEGSLYSSLSDPRRNTIDADDWFASFNSDVYRIRCYYGAGSEDYIDSAKFTSTSPEFTSQPVGGYIPTGEMMKIEWKTNFKPVKQELYADGTFYKTLKPDATSAELDGAGVHCYEIYSYYMDEESAYIVSNQFSVKLTDKPIYNIAIDDNIYLYNMTAESYSLSAVEGDELYVCYLGNIDTFDRWDGMLSGVTFGNEFDMETSFKMPANDVTLKYLKKAAEPDGMLGDVNGDGSINVTDITLTAAHVKGKKLLNSQQMARADVNRDGKISVTDITKIAAHVKGKKLIVQK</sequence>
<reference evidence="3 4" key="1">
    <citation type="submission" date="2016-10" db="EMBL/GenBank/DDBJ databases">
        <authorList>
            <person name="de Groot N.N."/>
        </authorList>
    </citation>
    <scope>NUCLEOTIDE SEQUENCE [LARGE SCALE GENOMIC DNA]</scope>
    <source>
        <strain evidence="3 4">AR67</strain>
    </source>
</reference>
<dbReference type="EMBL" id="FOKQ01000010">
    <property type="protein sequence ID" value="SFC30051.1"/>
    <property type="molecule type" value="Genomic_DNA"/>
</dbReference>
<dbReference type="GO" id="GO:0004553">
    <property type="term" value="F:hydrolase activity, hydrolyzing O-glycosyl compounds"/>
    <property type="evidence" value="ECO:0007669"/>
    <property type="project" value="InterPro"/>
</dbReference>
<dbReference type="SUPFAM" id="SSF63446">
    <property type="entry name" value="Type I dockerin domain"/>
    <property type="match status" value="1"/>
</dbReference>
<name>A0A1I1I1S8_RUMAL</name>
<proteinExistence type="predicted"/>
<accession>A0A1I1I1S8</accession>
<dbReference type="GO" id="GO:0000272">
    <property type="term" value="P:polysaccharide catabolic process"/>
    <property type="evidence" value="ECO:0007669"/>
    <property type="project" value="InterPro"/>
</dbReference>
<feature type="signal peptide" evidence="1">
    <location>
        <begin position="1"/>
        <end position="32"/>
    </location>
</feature>
<keyword evidence="1" id="KW-0732">Signal</keyword>
<feature type="chain" id="PRO_5039274204" description="Dockerin domain-containing protein" evidence="1">
    <location>
        <begin position="33"/>
        <end position="649"/>
    </location>
</feature>
<dbReference type="Pfam" id="PF00404">
    <property type="entry name" value="Dockerin_1"/>
    <property type="match status" value="1"/>
</dbReference>
<evidence type="ECO:0000313" key="4">
    <source>
        <dbReference type="Proteomes" id="UP000182192"/>
    </source>
</evidence>
<dbReference type="Proteomes" id="UP000182192">
    <property type="component" value="Unassembled WGS sequence"/>
</dbReference>
<dbReference type="Gene3D" id="1.10.1330.10">
    <property type="entry name" value="Dockerin domain"/>
    <property type="match status" value="1"/>
</dbReference>
<dbReference type="InterPro" id="IPR036439">
    <property type="entry name" value="Dockerin_dom_sf"/>
</dbReference>
<dbReference type="CDD" id="cd14256">
    <property type="entry name" value="Dockerin_I"/>
    <property type="match status" value="1"/>
</dbReference>
<dbReference type="InterPro" id="IPR018247">
    <property type="entry name" value="EF_Hand_1_Ca_BS"/>
</dbReference>
<dbReference type="RefSeq" id="WP_074960938.1">
    <property type="nucleotide sequence ID" value="NZ_FOKQ01000010.1"/>
</dbReference>
<evidence type="ECO:0000313" key="3">
    <source>
        <dbReference type="EMBL" id="SFC30051.1"/>
    </source>
</evidence>
<evidence type="ECO:0000256" key="1">
    <source>
        <dbReference type="SAM" id="SignalP"/>
    </source>
</evidence>
<evidence type="ECO:0000259" key="2">
    <source>
        <dbReference type="PROSITE" id="PS51766"/>
    </source>
</evidence>
<dbReference type="InterPro" id="IPR002105">
    <property type="entry name" value="Dockerin_1_rpt"/>
</dbReference>
<dbReference type="PROSITE" id="PS00018">
    <property type="entry name" value="EF_HAND_1"/>
    <property type="match status" value="2"/>
</dbReference>
<gene>
    <name evidence="3" type="ORF">SAMN02910406_01479</name>
</gene>
<organism evidence="3 4">
    <name type="scientific">Ruminococcus albus</name>
    <dbReference type="NCBI Taxonomy" id="1264"/>
    <lineage>
        <taxon>Bacteria</taxon>
        <taxon>Bacillati</taxon>
        <taxon>Bacillota</taxon>
        <taxon>Clostridia</taxon>
        <taxon>Eubacteriales</taxon>
        <taxon>Oscillospiraceae</taxon>
        <taxon>Ruminococcus</taxon>
    </lineage>
</organism>
<dbReference type="OrthoDB" id="1816738at2"/>
<dbReference type="AlphaFoldDB" id="A0A1I1I1S8"/>
<dbReference type="PROSITE" id="PS51766">
    <property type="entry name" value="DOCKERIN"/>
    <property type="match status" value="1"/>
</dbReference>
<feature type="domain" description="Dockerin" evidence="2">
    <location>
        <begin position="581"/>
        <end position="649"/>
    </location>
</feature>
<dbReference type="InterPro" id="IPR016134">
    <property type="entry name" value="Dockerin_dom"/>
</dbReference>
<protein>
    <recommendedName>
        <fullName evidence="2">Dockerin domain-containing protein</fullName>
    </recommendedName>
</protein>